<dbReference type="AlphaFoldDB" id="A0A200RB16"/>
<sequence>MASPKSSSVLAISSMVLVMVPMMLMVFGPDPVSGSHLTIWSGPGCNNRAVRYSNCGCSSIAENGGYEFAYTGQTAAVYNQPSCMGVAHTRFNSNARSCDPVGWKSIHIQC</sequence>
<dbReference type="EMBL" id="MVGT01000164">
    <property type="protein sequence ID" value="OVA19908.1"/>
    <property type="molecule type" value="Genomic_DNA"/>
</dbReference>
<protein>
    <submittedName>
        <fullName evidence="2">Antimicrobial protein MiAMP1</fullName>
    </submittedName>
</protein>
<dbReference type="Pfam" id="PF09117">
    <property type="entry name" value="MiAMP1"/>
    <property type="match status" value="1"/>
</dbReference>
<evidence type="ECO:0000313" key="3">
    <source>
        <dbReference type="Proteomes" id="UP000195402"/>
    </source>
</evidence>
<comment type="caution">
    <text evidence="2">The sequence shown here is derived from an EMBL/GenBank/DDBJ whole genome shotgun (WGS) entry which is preliminary data.</text>
</comment>
<dbReference type="InterPro" id="IPR015791">
    <property type="entry name" value="Antimic/Inh_G_crystallin-like"/>
</dbReference>
<dbReference type="InParanoid" id="A0A200RB16"/>
<evidence type="ECO:0000313" key="2">
    <source>
        <dbReference type="EMBL" id="OVA19908.1"/>
    </source>
</evidence>
<dbReference type="InterPro" id="IPR011024">
    <property type="entry name" value="G_crystallin-like"/>
</dbReference>
<keyword evidence="3" id="KW-1185">Reference proteome</keyword>
<name>A0A200RB16_MACCD</name>
<gene>
    <name evidence="2" type="ORF">BVC80_237g6</name>
</gene>
<organism evidence="2 3">
    <name type="scientific">Macleaya cordata</name>
    <name type="common">Five-seeded plume-poppy</name>
    <name type="synonym">Bocconia cordata</name>
    <dbReference type="NCBI Taxonomy" id="56857"/>
    <lineage>
        <taxon>Eukaryota</taxon>
        <taxon>Viridiplantae</taxon>
        <taxon>Streptophyta</taxon>
        <taxon>Embryophyta</taxon>
        <taxon>Tracheophyta</taxon>
        <taxon>Spermatophyta</taxon>
        <taxon>Magnoliopsida</taxon>
        <taxon>Ranunculales</taxon>
        <taxon>Papaveraceae</taxon>
        <taxon>Papaveroideae</taxon>
        <taxon>Macleaya</taxon>
    </lineage>
</organism>
<dbReference type="OrthoDB" id="1846856at2759"/>
<dbReference type="Proteomes" id="UP000195402">
    <property type="component" value="Unassembled WGS sequence"/>
</dbReference>
<dbReference type="GO" id="GO:0045926">
    <property type="term" value="P:negative regulation of growth"/>
    <property type="evidence" value="ECO:0007669"/>
    <property type="project" value="InterPro"/>
</dbReference>
<proteinExistence type="predicted"/>
<feature type="signal peptide" evidence="1">
    <location>
        <begin position="1"/>
        <end position="34"/>
    </location>
</feature>
<evidence type="ECO:0000256" key="1">
    <source>
        <dbReference type="SAM" id="SignalP"/>
    </source>
</evidence>
<dbReference type="InterPro" id="IPR015201">
    <property type="entry name" value="Antimicrobial_MiAMP1"/>
</dbReference>
<dbReference type="GO" id="GO:0006952">
    <property type="term" value="P:defense response"/>
    <property type="evidence" value="ECO:0007669"/>
    <property type="project" value="InterPro"/>
</dbReference>
<dbReference type="Gene3D" id="2.60.20.30">
    <property type="match status" value="1"/>
</dbReference>
<accession>A0A200RB16</accession>
<dbReference type="SUPFAM" id="SSF49695">
    <property type="entry name" value="gamma-Crystallin-like"/>
    <property type="match status" value="1"/>
</dbReference>
<dbReference type="OMA" id="WRSISID"/>
<feature type="chain" id="PRO_5012171073" evidence="1">
    <location>
        <begin position="35"/>
        <end position="110"/>
    </location>
</feature>
<keyword evidence="1" id="KW-0732">Signal</keyword>
<reference evidence="2 3" key="1">
    <citation type="journal article" date="2017" name="Mol. Plant">
        <title>The Genome of Medicinal Plant Macleaya cordata Provides New Insights into Benzylisoquinoline Alkaloids Metabolism.</title>
        <authorList>
            <person name="Liu X."/>
            <person name="Liu Y."/>
            <person name="Huang P."/>
            <person name="Ma Y."/>
            <person name="Qing Z."/>
            <person name="Tang Q."/>
            <person name="Cao H."/>
            <person name="Cheng P."/>
            <person name="Zheng Y."/>
            <person name="Yuan Z."/>
            <person name="Zhou Y."/>
            <person name="Liu J."/>
            <person name="Tang Z."/>
            <person name="Zhuo Y."/>
            <person name="Zhang Y."/>
            <person name="Yu L."/>
            <person name="Huang J."/>
            <person name="Yang P."/>
            <person name="Peng Q."/>
            <person name="Zhang J."/>
            <person name="Jiang W."/>
            <person name="Zhang Z."/>
            <person name="Lin K."/>
            <person name="Ro D.K."/>
            <person name="Chen X."/>
            <person name="Xiong X."/>
            <person name="Shang Y."/>
            <person name="Huang S."/>
            <person name="Zeng J."/>
        </authorList>
    </citation>
    <scope>NUCLEOTIDE SEQUENCE [LARGE SCALE GENOMIC DNA]</scope>
    <source>
        <strain evidence="3">cv. BLH2017</strain>
        <tissue evidence="2">Root</tissue>
    </source>
</reference>